<dbReference type="EMBL" id="JFYZ01000034">
    <property type="protein sequence ID" value="EZP77091.1"/>
    <property type="molecule type" value="Genomic_DNA"/>
</dbReference>
<organism evidence="1 2">
    <name type="scientific">Novosphingobium resinovorum</name>
    <dbReference type="NCBI Taxonomy" id="158500"/>
    <lineage>
        <taxon>Bacteria</taxon>
        <taxon>Pseudomonadati</taxon>
        <taxon>Pseudomonadota</taxon>
        <taxon>Alphaproteobacteria</taxon>
        <taxon>Sphingomonadales</taxon>
        <taxon>Sphingomonadaceae</taxon>
        <taxon>Novosphingobium</taxon>
    </lineage>
</organism>
<gene>
    <name evidence="1" type="ORF">BV97_04416</name>
</gene>
<evidence type="ECO:0000313" key="1">
    <source>
        <dbReference type="EMBL" id="EZP77091.1"/>
    </source>
</evidence>
<dbReference type="AlphaFoldDB" id="A0A031JPH3"/>
<dbReference type="Proteomes" id="UP000024329">
    <property type="component" value="Unassembled WGS sequence"/>
</dbReference>
<name>A0A031JPH3_9SPHN</name>
<dbReference type="PATRIC" id="fig|158500.4.peg.4487"/>
<reference evidence="1 2" key="1">
    <citation type="submission" date="2014-03" db="EMBL/GenBank/DDBJ databases">
        <title>Whole genome sequence of Novosphingobium resinovorum KF1.</title>
        <authorList>
            <person name="Gan H.M."/>
            <person name="Gan H.Y."/>
            <person name="Chew T.H."/>
            <person name="Savka M.A."/>
        </authorList>
    </citation>
    <scope>NUCLEOTIDE SEQUENCE [LARGE SCALE GENOMIC DNA]</scope>
    <source>
        <strain evidence="1 2">KF1</strain>
    </source>
</reference>
<evidence type="ECO:0000313" key="2">
    <source>
        <dbReference type="Proteomes" id="UP000024329"/>
    </source>
</evidence>
<sequence>MKNEHVDTDLGQYHAAKALLALAQAEDRAAAAAASPGERARHAAACWMALQEMWRLLFGPPAKETLH</sequence>
<comment type="caution">
    <text evidence="1">The sequence shown here is derived from an EMBL/GenBank/DDBJ whole genome shotgun (WGS) entry which is preliminary data.</text>
</comment>
<proteinExistence type="predicted"/>
<protein>
    <submittedName>
        <fullName evidence="1">Uncharacterized protein</fullName>
    </submittedName>
</protein>
<accession>A0A031JPH3</accession>
<dbReference type="RefSeq" id="WP_036528748.1">
    <property type="nucleotide sequence ID" value="NZ_JFYZ01000034.1"/>
</dbReference>